<evidence type="ECO:0000256" key="2">
    <source>
        <dbReference type="ARBA" id="ARBA00022448"/>
    </source>
</evidence>
<keyword evidence="9" id="KW-1185">Reference proteome</keyword>
<comment type="similarity">
    <text evidence="7">Belongs to the MPDU1 (TC 2.A.43.3) family.</text>
</comment>
<comment type="subcellular location">
    <subcellularLocation>
        <location evidence="1">Membrane</location>
        <topology evidence="1">Multi-pass membrane protein</topology>
    </subcellularLocation>
</comment>
<dbReference type="Proteomes" id="UP001489004">
    <property type="component" value="Unassembled WGS sequence"/>
</dbReference>
<evidence type="ECO:0008006" key="10">
    <source>
        <dbReference type="Google" id="ProtNLM"/>
    </source>
</evidence>
<keyword evidence="3" id="KW-0812">Transmembrane</keyword>
<evidence type="ECO:0000256" key="4">
    <source>
        <dbReference type="ARBA" id="ARBA00022737"/>
    </source>
</evidence>
<evidence type="ECO:0000256" key="6">
    <source>
        <dbReference type="ARBA" id="ARBA00023136"/>
    </source>
</evidence>
<comment type="caution">
    <text evidence="8">The sequence shown here is derived from an EMBL/GenBank/DDBJ whole genome shotgun (WGS) entry which is preliminary data.</text>
</comment>
<evidence type="ECO:0000256" key="1">
    <source>
        <dbReference type="ARBA" id="ARBA00004141"/>
    </source>
</evidence>
<dbReference type="AlphaFoldDB" id="A0AAW1Q0D7"/>
<dbReference type="EMBL" id="JALJOR010000006">
    <property type="protein sequence ID" value="KAK9815565.1"/>
    <property type="molecule type" value="Genomic_DNA"/>
</dbReference>
<proteinExistence type="inferred from homology"/>
<reference evidence="8 9" key="1">
    <citation type="journal article" date="2024" name="Nat. Commun.">
        <title>Phylogenomics reveals the evolutionary origins of lichenization in chlorophyte algae.</title>
        <authorList>
            <person name="Puginier C."/>
            <person name="Libourel C."/>
            <person name="Otte J."/>
            <person name="Skaloud P."/>
            <person name="Haon M."/>
            <person name="Grisel S."/>
            <person name="Petersen M."/>
            <person name="Berrin J.G."/>
            <person name="Delaux P.M."/>
            <person name="Dal Grande F."/>
            <person name="Keller J."/>
        </authorList>
    </citation>
    <scope>NUCLEOTIDE SEQUENCE [LARGE SCALE GENOMIC DNA]</scope>
    <source>
        <strain evidence="8 9">SAG 2043</strain>
    </source>
</reference>
<evidence type="ECO:0000256" key="3">
    <source>
        <dbReference type="ARBA" id="ARBA00022692"/>
    </source>
</evidence>
<name>A0AAW1Q0D7_9CHLO</name>
<protein>
    <recommendedName>
        <fullName evidence="10">Solute carrier family 66 member 3</fullName>
    </recommendedName>
</protein>
<evidence type="ECO:0000256" key="7">
    <source>
        <dbReference type="ARBA" id="ARBA00038475"/>
    </source>
</evidence>
<evidence type="ECO:0000313" key="8">
    <source>
        <dbReference type="EMBL" id="KAK9815565.1"/>
    </source>
</evidence>
<dbReference type="SMART" id="SM00679">
    <property type="entry name" value="CTNS"/>
    <property type="match status" value="2"/>
</dbReference>
<keyword evidence="2" id="KW-0813">Transport</keyword>
<keyword evidence="4" id="KW-0677">Repeat</keyword>
<dbReference type="Gene3D" id="1.20.1280.290">
    <property type="match status" value="2"/>
</dbReference>
<accession>A0AAW1Q0D7</accession>
<dbReference type="Pfam" id="PF04193">
    <property type="entry name" value="PQ-loop"/>
    <property type="match status" value="2"/>
</dbReference>
<organism evidence="8 9">
    <name type="scientific">[Myrmecia] bisecta</name>
    <dbReference type="NCBI Taxonomy" id="41462"/>
    <lineage>
        <taxon>Eukaryota</taxon>
        <taxon>Viridiplantae</taxon>
        <taxon>Chlorophyta</taxon>
        <taxon>core chlorophytes</taxon>
        <taxon>Trebouxiophyceae</taxon>
        <taxon>Trebouxiales</taxon>
        <taxon>Trebouxiaceae</taxon>
        <taxon>Myrmecia</taxon>
    </lineage>
</organism>
<sequence>MSQHILLRQPGRACQLAITGKARCQHGGWQHQGCLLVQRPSTGAGSIWRSPAVLWSAAQVPAQLCNRQRQPFLPRPLKQASRHRPRQCRVVTQAIAPAFQLAAADGSTLVATLLGYGVLLGACIRSVPQIARIIQNESAEGLSLTANISELVAYTIIVAYNSSLGYPFSSYGEVAACWIQDVILVWLIVKYQRLLDWKIWAGTAAFAAFMWYLASGMCDAQALSWLQFSTIPMIALGGRVPQIVMNWQNGGSGELSMSTCLLNVMGCITRCWTTMVLTQDMLLLWACAIQGVLNAVLLYQTVMTALAKHDHEKLAQTAT</sequence>
<dbReference type="PANTHER" id="PTHR12226:SF2">
    <property type="entry name" value="MANNOSE-P-DOLICHOL UTILIZATION DEFECT 1 PROTEIN"/>
    <property type="match status" value="1"/>
</dbReference>
<dbReference type="PANTHER" id="PTHR12226">
    <property type="entry name" value="MANNOSE-P-DOLICHOL UTILIZATION DEFECT 1 LEC35 -RELATED"/>
    <property type="match status" value="1"/>
</dbReference>
<evidence type="ECO:0000256" key="5">
    <source>
        <dbReference type="ARBA" id="ARBA00022989"/>
    </source>
</evidence>
<gene>
    <name evidence="8" type="ORF">WJX72_005908</name>
</gene>
<evidence type="ECO:0000313" key="9">
    <source>
        <dbReference type="Proteomes" id="UP001489004"/>
    </source>
</evidence>
<dbReference type="InterPro" id="IPR006603">
    <property type="entry name" value="PQ-loop_rpt"/>
</dbReference>
<dbReference type="GO" id="GO:0016020">
    <property type="term" value="C:membrane"/>
    <property type="evidence" value="ECO:0007669"/>
    <property type="project" value="UniProtKB-SubCell"/>
</dbReference>
<dbReference type="InterPro" id="IPR016817">
    <property type="entry name" value="MannP-dilichol_defect-1"/>
</dbReference>
<keyword evidence="6" id="KW-0472">Membrane</keyword>
<keyword evidence="5" id="KW-1133">Transmembrane helix</keyword>